<reference evidence="2" key="1">
    <citation type="journal article" date="2012" name="Proc. Natl. Acad. Sci. U.S.A.">
        <title>Antigenic diversity is generated by distinct evolutionary mechanisms in African trypanosome species.</title>
        <authorList>
            <person name="Jackson A.P."/>
            <person name="Berry A."/>
            <person name="Aslett M."/>
            <person name="Allison H.C."/>
            <person name="Burton P."/>
            <person name="Vavrova-Anderson J."/>
            <person name="Brown R."/>
            <person name="Browne H."/>
            <person name="Corton N."/>
            <person name="Hauser H."/>
            <person name="Gamble J."/>
            <person name="Gilderthorp R."/>
            <person name="Marcello L."/>
            <person name="McQuillan J."/>
            <person name="Otto T.D."/>
            <person name="Quail M.A."/>
            <person name="Sanders M.J."/>
            <person name="van Tonder A."/>
            <person name="Ginger M.L."/>
            <person name="Field M.C."/>
            <person name="Barry J.D."/>
            <person name="Hertz-Fowler C."/>
            <person name="Berriman M."/>
        </authorList>
    </citation>
    <scope>NUCLEOTIDE SEQUENCE</scope>
    <source>
        <strain evidence="2">IL3000</strain>
    </source>
</reference>
<dbReference type="VEuPathDB" id="TriTrypDB:TcIL3000_5_1670"/>
<dbReference type="AlphaFoldDB" id="G0UMQ6"/>
<feature type="compositionally biased region" description="Basic and acidic residues" evidence="1">
    <location>
        <begin position="592"/>
        <end position="603"/>
    </location>
</feature>
<protein>
    <submittedName>
        <fullName evidence="2">Uncharacterized protein</fullName>
    </submittedName>
</protein>
<accession>G0UMQ6</accession>
<evidence type="ECO:0000256" key="1">
    <source>
        <dbReference type="SAM" id="MobiDB-lite"/>
    </source>
</evidence>
<organism evidence="2">
    <name type="scientific">Trypanosoma congolense (strain IL3000)</name>
    <dbReference type="NCBI Taxonomy" id="1068625"/>
    <lineage>
        <taxon>Eukaryota</taxon>
        <taxon>Discoba</taxon>
        <taxon>Euglenozoa</taxon>
        <taxon>Kinetoplastea</taxon>
        <taxon>Metakinetoplastina</taxon>
        <taxon>Trypanosomatida</taxon>
        <taxon>Trypanosomatidae</taxon>
        <taxon>Trypanosoma</taxon>
        <taxon>Nannomonas</taxon>
    </lineage>
</organism>
<feature type="region of interest" description="Disordered" evidence="1">
    <location>
        <begin position="69"/>
        <end position="89"/>
    </location>
</feature>
<gene>
    <name evidence="2" type="ORF">TCIL3000_5_1670</name>
</gene>
<sequence length="603" mass="66311">MRRHSPLFTLASPPSVARLRLLTYPMALAQPDASVPLVRSGSHSVPCGGGSHFQCGSATASHLSTRVKPRGHAGVSAGSGEHSQSSAVVNPHRWLRNPDELCVASLHRSKDINKVNSYVATYKFDDPQWAPLLLPGVICRPRMGTCSSGQPRSGGKVDSAGEVGEATSASGSEPPPPTESSSSLLHGDYRVWIDHNKLIMLECMSRHVNFSLRHIVQKGHGLYLIYHAQHSILQPKGMVEQSFVTTSFGIRGERLRTDIVHVGPIDAADVIELHGLGAPDPPRCYFNFHKPNVRRGVIAVSQVEGYGTWFQRKPMLWQRSRRIGALQSQLGAFTYDLAAPHEVGKHHECEVSLLAPHLRFFGNGLNGAEAVGIIASSQVAQQRRLYLGEFEAPAMTALDAVQQLAHLSALRCKLVTPFRGRGVAEPDACKPLADDAGEMETLVPISWATRTPPPYVPLESDLPFKLQLSRPTVLGENHQKARAYPTGGTVGSPFVCGPPLMMFEYNMHQGVDHYVFDDAPSARPMKWWSQKSNMPYSGYMYFARNGHVDQLTPSEEVPNPFEPAARRRPLHAIVPPSSVVQERLRKYRQKQQRHESGAVGPKE</sequence>
<name>G0UMQ6_TRYCI</name>
<feature type="region of interest" description="Disordered" evidence="1">
    <location>
        <begin position="562"/>
        <end position="603"/>
    </location>
</feature>
<evidence type="ECO:0000313" key="2">
    <source>
        <dbReference type="EMBL" id="CCC90464.1"/>
    </source>
</evidence>
<proteinExistence type="predicted"/>
<dbReference type="EMBL" id="HE575318">
    <property type="protein sequence ID" value="CCC90464.1"/>
    <property type="molecule type" value="Genomic_DNA"/>
</dbReference>
<feature type="region of interest" description="Disordered" evidence="1">
    <location>
        <begin position="145"/>
        <end position="183"/>
    </location>
</feature>